<accession>A0ABD3MGM5</accession>
<dbReference type="SUPFAM" id="SSF55116">
    <property type="entry name" value="Formiminotransferase domain of formiminotransferase-cyclodeaminase"/>
    <property type="match status" value="1"/>
</dbReference>
<dbReference type="InterPro" id="IPR022384">
    <property type="entry name" value="FormiminoTrfase_cat_dom_sf"/>
</dbReference>
<protein>
    <recommendedName>
        <fullName evidence="1">Formiminotransferase N-terminal subdomain domain-containing protein</fullName>
    </recommendedName>
</protein>
<dbReference type="SMART" id="SM01222">
    <property type="entry name" value="FTCD_N"/>
    <property type="match status" value="1"/>
</dbReference>
<dbReference type="PANTHER" id="PTHR12234">
    <property type="entry name" value="FORMIMINOTRANSFERASE-CYCLODEAMINASE"/>
    <property type="match status" value="1"/>
</dbReference>
<evidence type="ECO:0000313" key="2">
    <source>
        <dbReference type="EMBL" id="KAL3763265.1"/>
    </source>
</evidence>
<dbReference type="InterPro" id="IPR012886">
    <property type="entry name" value="Formiminotransferase_N"/>
</dbReference>
<evidence type="ECO:0000313" key="3">
    <source>
        <dbReference type="Proteomes" id="UP001530293"/>
    </source>
</evidence>
<dbReference type="Gene3D" id="3.30.990.10">
    <property type="entry name" value="Formiminotransferase, N-terminal subdomain"/>
    <property type="match status" value="1"/>
</dbReference>
<proteinExistence type="predicted"/>
<gene>
    <name evidence="2" type="ORF">ACHAWU_008968</name>
</gene>
<evidence type="ECO:0000259" key="1">
    <source>
        <dbReference type="SMART" id="SM01222"/>
    </source>
</evidence>
<feature type="domain" description="Formiminotransferase N-terminal subdomain" evidence="1">
    <location>
        <begin position="58"/>
        <end position="212"/>
    </location>
</feature>
<dbReference type="Pfam" id="PF07837">
    <property type="entry name" value="FTCD_N"/>
    <property type="match status" value="1"/>
</dbReference>
<dbReference type="EMBL" id="JALLBG020000124">
    <property type="protein sequence ID" value="KAL3763265.1"/>
    <property type="molecule type" value="Genomic_DNA"/>
</dbReference>
<dbReference type="Proteomes" id="UP001530293">
    <property type="component" value="Unassembled WGS sequence"/>
</dbReference>
<dbReference type="InterPro" id="IPR051623">
    <property type="entry name" value="FTCD"/>
</dbReference>
<organism evidence="2 3">
    <name type="scientific">Discostella pseudostelligera</name>
    <dbReference type="NCBI Taxonomy" id="259834"/>
    <lineage>
        <taxon>Eukaryota</taxon>
        <taxon>Sar</taxon>
        <taxon>Stramenopiles</taxon>
        <taxon>Ochrophyta</taxon>
        <taxon>Bacillariophyta</taxon>
        <taxon>Coscinodiscophyceae</taxon>
        <taxon>Thalassiosirophycidae</taxon>
        <taxon>Stephanodiscales</taxon>
        <taxon>Stephanodiscaceae</taxon>
        <taxon>Discostella</taxon>
    </lineage>
</organism>
<dbReference type="AlphaFoldDB" id="A0ABD3MGM5"/>
<comment type="caution">
    <text evidence="2">The sequence shown here is derived from an EMBL/GenBank/DDBJ whole genome shotgun (WGS) entry which is preliminary data.</text>
</comment>
<name>A0ABD3MGM5_9STRA</name>
<dbReference type="InterPro" id="IPR037064">
    <property type="entry name" value="Formiminotransferase_N_sf"/>
</dbReference>
<dbReference type="PANTHER" id="PTHR12234:SF1">
    <property type="entry name" value="FORMIMINOTRANSFERASE N-TERMINAL SUBDOMAIN-CONTAINING PROTEIN"/>
    <property type="match status" value="1"/>
</dbReference>
<sequence length="396" mass="43621">MAMPPASLVACNIYITAAASQRATLLQLLCKAQEQCHQLRSQSQTDGAVVVGSEAQHARNKERMLSAVGIIHAYADIPYDRSSFHIAGRSDCVSDVAASLVCNAVTDMEFDPFGYDGGKSRHPFVGLVDHVSVMPLVYPKNNDSSLEDNIGSMSCRDAAAANAAREIGRRISTTNLVNVHYYGRACPHNTPLSKVRRERTSFFGSGGAIDRKQKGQQYCDQIITNAVKGDTTIGTPVGGFVENFNIRLTSNVNLNQAKSLTQFVRGRNINTMGYGVVGVEALTLPYVRDPLSGDTVVYEVACNLTNPHEGGVTQIRDQLNQWIEKETAELSSEMNVETSKLNYDYFVEDAYRVGTTEEQCLRALMNINESETSIPDNFWEGYDKEVFSNFEDNLLQ</sequence>
<keyword evidence="3" id="KW-1185">Reference proteome</keyword>
<reference evidence="2 3" key="1">
    <citation type="submission" date="2024-10" db="EMBL/GenBank/DDBJ databases">
        <title>Updated reference genomes for cyclostephanoid diatoms.</title>
        <authorList>
            <person name="Roberts W.R."/>
            <person name="Alverson A.J."/>
        </authorList>
    </citation>
    <scope>NUCLEOTIDE SEQUENCE [LARGE SCALE GENOMIC DNA]</scope>
    <source>
        <strain evidence="2 3">AJA232-27</strain>
    </source>
</reference>